<organism evidence="2 3">
    <name type="scientific">Streptomyces cinnamoneus</name>
    <name type="common">Streptoverticillium cinnamoneum</name>
    <dbReference type="NCBI Taxonomy" id="53446"/>
    <lineage>
        <taxon>Bacteria</taxon>
        <taxon>Bacillati</taxon>
        <taxon>Actinomycetota</taxon>
        <taxon>Actinomycetes</taxon>
        <taxon>Kitasatosporales</taxon>
        <taxon>Streptomycetaceae</taxon>
        <taxon>Streptomyces</taxon>
        <taxon>Streptomyces cinnamoneus group</taxon>
    </lineage>
</organism>
<dbReference type="AlphaFoldDB" id="A0A2G1XAN0"/>
<reference evidence="2 3" key="1">
    <citation type="journal article" date="2017" name="Biochemistry">
        <title>Identification of the Biosynthetic Pathway for the Antibiotic Bicyclomycin.</title>
        <authorList>
            <person name="Patteson J."/>
            <person name="Cai W."/>
            <person name="Johnson R.A."/>
            <person name="Santa Maria K."/>
            <person name="Li B."/>
        </authorList>
    </citation>
    <scope>NUCLEOTIDE SEQUENCE [LARGE SCALE GENOMIC DNA]</scope>
    <source>
        <strain evidence="2 3">ATCC 21532</strain>
    </source>
</reference>
<feature type="domain" description="VOC" evidence="1">
    <location>
        <begin position="14"/>
        <end position="132"/>
    </location>
</feature>
<dbReference type="PANTHER" id="PTHR35908:SF1">
    <property type="entry name" value="CONSERVED PROTEIN"/>
    <property type="match status" value="1"/>
</dbReference>
<dbReference type="InterPro" id="IPR029068">
    <property type="entry name" value="Glyas_Bleomycin-R_OHBP_Dase"/>
</dbReference>
<dbReference type="OrthoDB" id="1645442at2"/>
<dbReference type="Pfam" id="PF18029">
    <property type="entry name" value="Glyoxalase_6"/>
    <property type="match status" value="1"/>
</dbReference>
<dbReference type="EMBL" id="NHZO01000168">
    <property type="protein sequence ID" value="PHQ48297.1"/>
    <property type="molecule type" value="Genomic_DNA"/>
</dbReference>
<dbReference type="RefSeq" id="WP_099202818.1">
    <property type="nucleotide sequence ID" value="NZ_JBIRXA010000021.1"/>
</dbReference>
<dbReference type="Proteomes" id="UP000222531">
    <property type="component" value="Unassembled WGS sequence"/>
</dbReference>
<protein>
    <recommendedName>
        <fullName evidence="1">VOC domain-containing protein</fullName>
    </recommendedName>
</protein>
<evidence type="ECO:0000313" key="2">
    <source>
        <dbReference type="EMBL" id="PHQ48297.1"/>
    </source>
</evidence>
<dbReference type="Gene3D" id="3.10.180.10">
    <property type="entry name" value="2,3-Dihydroxybiphenyl 1,2-Dioxygenase, domain 1"/>
    <property type="match status" value="1"/>
</dbReference>
<keyword evidence="3" id="KW-1185">Reference proteome</keyword>
<dbReference type="CDD" id="cd06587">
    <property type="entry name" value="VOC"/>
    <property type="match status" value="1"/>
</dbReference>
<evidence type="ECO:0000259" key="1">
    <source>
        <dbReference type="PROSITE" id="PS51819"/>
    </source>
</evidence>
<comment type="caution">
    <text evidence="2">The sequence shown here is derived from an EMBL/GenBank/DDBJ whole genome shotgun (WGS) entry which is preliminary data.</text>
</comment>
<name>A0A2G1XAN0_STRCJ</name>
<dbReference type="SUPFAM" id="SSF54593">
    <property type="entry name" value="Glyoxalase/Bleomycin resistance protein/Dihydroxybiphenyl dioxygenase"/>
    <property type="match status" value="1"/>
</dbReference>
<proteinExistence type="predicted"/>
<gene>
    <name evidence="2" type="ORF">BLA24_33390</name>
</gene>
<dbReference type="PROSITE" id="PS51819">
    <property type="entry name" value="VOC"/>
    <property type="match status" value="1"/>
</dbReference>
<evidence type="ECO:0000313" key="3">
    <source>
        <dbReference type="Proteomes" id="UP000222531"/>
    </source>
</evidence>
<dbReference type="PANTHER" id="PTHR35908">
    <property type="entry name" value="HYPOTHETICAL FUSION PROTEIN"/>
    <property type="match status" value="1"/>
</dbReference>
<sequence>MGDTHADNSALTGKVLSHAIWAEDGRRLAEFYAAALGAQVSEPYRDEDGNPAAFPVWVGDMMYVFWSATSFKAPTWPQDELPFHMDIRFDDIEAAEKRLLELGATKPAHQPGGGHWTVLLDPSGQPFCISSTR</sequence>
<dbReference type="InterPro" id="IPR041581">
    <property type="entry name" value="Glyoxalase_6"/>
</dbReference>
<dbReference type="InterPro" id="IPR037523">
    <property type="entry name" value="VOC_core"/>
</dbReference>
<accession>A0A2G1XAN0</accession>